<keyword evidence="8" id="KW-1185">Reference proteome</keyword>
<comment type="caution">
    <text evidence="7">The sequence shown here is derived from an EMBL/GenBank/DDBJ whole genome shotgun (WGS) entry which is preliminary data.</text>
</comment>
<proteinExistence type="predicted"/>
<dbReference type="InterPro" id="IPR001902">
    <property type="entry name" value="SLC26A/SulP_fam"/>
</dbReference>
<reference evidence="7 8" key="1">
    <citation type="submission" date="2023-02" db="EMBL/GenBank/DDBJ databases">
        <title>LHISI_Scaffold_Assembly.</title>
        <authorList>
            <person name="Stuart O.P."/>
            <person name="Cleave R."/>
            <person name="Magrath M.J.L."/>
            <person name="Mikheyev A.S."/>
        </authorList>
    </citation>
    <scope>NUCLEOTIDE SEQUENCE [LARGE SCALE GENOMIC DNA]</scope>
    <source>
        <strain evidence="7">Daus_M_001</strain>
        <tissue evidence="7">Leg muscle</tissue>
    </source>
</reference>
<keyword evidence="3 5" id="KW-1133">Transmembrane helix</keyword>
<evidence type="ECO:0000256" key="1">
    <source>
        <dbReference type="ARBA" id="ARBA00004141"/>
    </source>
</evidence>
<dbReference type="InterPro" id="IPR036513">
    <property type="entry name" value="STAS_dom_sf"/>
</dbReference>
<dbReference type="InterPro" id="IPR011547">
    <property type="entry name" value="SLC26A/SulP_dom"/>
</dbReference>
<feature type="transmembrane region" description="Helical" evidence="5">
    <location>
        <begin position="12"/>
        <end position="35"/>
    </location>
</feature>
<protein>
    <recommendedName>
        <fullName evidence="6">SLC26A/SulP transporter domain-containing protein</fullName>
    </recommendedName>
</protein>
<feature type="transmembrane region" description="Helical" evidence="5">
    <location>
        <begin position="108"/>
        <end position="131"/>
    </location>
</feature>
<evidence type="ECO:0000256" key="2">
    <source>
        <dbReference type="ARBA" id="ARBA00022692"/>
    </source>
</evidence>
<evidence type="ECO:0000256" key="4">
    <source>
        <dbReference type="ARBA" id="ARBA00023136"/>
    </source>
</evidence>
<feature type="transmembrane region" description="Helical" evidence="5">
    <location>
        <begin position="247"/>
        <end position="267"/>
    </location>
</feature>
<evidence type="ECO:0000256" key="5">
    <source>
        <dbReference type="SAM" id="Phobius"/>
    </source>
</evidence>
<evidence type="ECO:0000259" key="6">
    <source>
        <dbReference type="Pfam" id="PF00916"/>
    </source>
</evidence>
<comment type="subcellular location">
    <subcellularLocation>
        <location evidence="1">Membrane</location>
        <topology evidence="1">Multi-pass membrane protein</topology>
    </subcellularLocation>
</comment>
<keyword evidence="4 5" id="KW-0472">Membrane</keyword>
<dbReference type="Gene3D" id="3.30.750.24">
    <property type="entry name" value="STAS domain"/>
    <property type="match status" value="1"/>
</dbReference>
<feature type="transmembrane region" description="Helical" evidence="5">
    <location>
        <begin position="302"/>
        <end position="335"/>
    </location>
</feature>
<feature type="transmembrane region" description="Helical" evidence="5">
    <location>
        <begin position="175"/>
        <end position="193"/>
    </location>
</feature>
<accession>A0ABQ9G0G1</accession>
<dbReference type="Proteomes" id="UP001159363">
    <property type="component" value="Chromosome 16"/>
</dbReference>
<name>A0ABQ9G0G1_9NEOP</name>
<feature type="transmembrane region" description="Helical" evidence="5">
    <location>
        <begin position="273"/>
        <end position="290"/>
    </location>
</feature>
<dbReference type="EMBL" id="JARBHB010000017">
    <property type="protein sequence ID" value="KAJ8865972.1"/>
    <property type="molecule type" value="Genomic_DNA"/>
</dbReference>
<dbReference type="PANTHER" id="PTHR11814">
    <property type="entry name" value="SULFATE TRANSPORTER"/>
    <property type="match status" value="1"/>
</dbReference>
<evidence type="ECO:0000313" key="7">
    <source>
        <dbReference type="EMBL" id="KAJ8865972.1"/>
    </source>
</evidence>
<feature type="transmembrane region" description="Helical" evidence="5">
    <location>
        <begin position="68"/>
        <end position="88"/>
    </location>
</feature>
<evidence type="ECO:0000256" key="3">
    <source>
        <dbReference type="ARBA" id="ARBA00022989"/>
    </source>
</evidence>
<gene>
    <name evidence="7" type="ORF">PR048_033496</name>
</gene>
<dbReference type="CDD" id="cd07042">
    <property type="entry name" value="STAS_SulP_like_sulfate_transporter"/>
    <property type="match status" value="1"/>
</dbReference>
<feature type="domain" description="SLC26A/SulP transporter" evidence="6">
    <location>
        <begin position="13"/>
        <end position="307"/>
    </location>
</feature>
<organism evidence="7 8">
    <name type="scientific">Dryococelus australis</name>
    <dbReference type="NCBI Taxonomy" id="614101"/>
    <lineage>
        <taxon>Eukaryota</taxon>
        <taxon>Metazoa</taxon>
        <taxon>Ecdysozoa</taxon>
        <taxon>Arthropoda</taxon>
        <taxon>Hexapoda</taxon>
        <taxon>Insecta</taxon>
        <taxon>Pterygota</taxon>
        <taxon>Neoptera</taxon>
        <taxon>Polyneoptera</taxon>
        <taxon>Phasmatodea</taxon>
        <taxon>Verophasmatodea</taxon>
        <taxon>Anareolatae</taxon>
        <taxon>Phasmatidae</taxon>
        <taxon>Eurycanthinae</taxon>
        <taxon>Dryococelus</taxon>
    </lineage>
</organism>
<keyword evidence="2 5" id="KW-0812">Transmembrane</keyword>
<evidence type="ECO:0000313" key="8">
    <source>
        <dbReference type="Proteomes" id="UP001159363"/>
    </source>
</evidence>
<sequence length="458" mass="48899">MQSDRRYAPSNSGILVEFLSVPVVAGFTSSAALIIGSLQLKGILGLKFEAETFVGIWKNIACLITESRIYDCILGSSCFVVLLLLRALKDVNLSDKMPVSRQKLLKKILWFISTGRNALIVVICSGVAYYLETIEIMPFSLTGHIDGGLPHVMIPQFRTTVGNTTLEFLDMCSHLGSSIVMVPLISLLGNVAIAKAFSTGKVLDATQEMVTLGLCNVVGSFMQSMPVTGAISRSAVSHASGVRTPLAGIYTGVLVILALNLLTPYFYYIPKATIAAVILCAVIFMVEVSLVPKMWKTSKRDLVPALVTVVACMSLGVEMGIIAGIAIELLFLLYWTARPSVSVETKSSSSGSEYVLVTPCSNLLFPSVDLLRRAVSKSGGSPSTPAVVSLQHARRADYTAAAGARDIMRDCTARGFQVFFTDVSPDVAAVLAGLGVAVVDGERELDAKLAGELIVYTP</sequence>
<dbReference type="Pfam" id="PF00916">
    <property type="entry name" value="Sulfate_transp"/>
    <property type="match status" value="1"/>
</dbReference>